<protein>
    <recommendedName>
        <fullName evidence="4">DUF2846 domain-containing protein</fullName>
    </recommendedName>
</protein>
<keyword evidence="1" id="KW-0732">Signal</keyword>
<evidence type="ECO:0000313" key="2">
    <source>
        <dbReference type="EMBL" id="TMP37064.1"/>
    </source>
</evidence>
<evidence type="ECO:0008006" key="4">
    <source>
        <dbReference type="Google" id="ProtNLM"/>
    </source>
</evidence>
<dbReference type="PROSITE" id="PS51257">
    <property type="entry name" value="PROKAR_LIPOPROTEIN"/>
    <property type="match status" value="1"/>
</dbReference>
<dbReference type="RefSeq" id="WP_138545112.1">
    <property type="nucleotide sequence ID" value="NZ_PNCJ01000016.1"/>
</dbReference>
<feature type="signal peptide" evidence="1">
    <location>
        <begin position="1"/>
        <end position="19"/>
    </location>
</feature>
<dbReference type="AlphaFoldDB" id="A0A5S3WZX6"/>
<evidence type="ECO:0000313" key="3">
    <source>
        <dbReference type="Proteomes" id="UP000306719"/>
    </source>
</evidence>
<dbReference type="EMBL" id="PNCJ01000016">
    <property type="protein sequence ID" value="TMP37064.1"/>
    <property type="molecule type" value="Genomic_DNA"/>
</dbReference>
<dbReference type="Proteomes" id="UP000306719">
    <property type="component" value="Unassembled WGS sequence"/>
</dbReference>
<name>A0A5S3WZX6_9GAMM</name>
<comment type="caution">
    <text evidence="2">The sequence shown here is derived from an EMBL/GenBank/DDBJ whole genome shotgun (WGS) entry which is preliminary data.</text>
</comment>
<reference evidence="2 3" key="1">
    <citation type="submission" date="2018-01" db="EMBL/GenBank/DDBJ databases">
        <authorList>
            <person name="Paulsen S."/>
            <person name="Gram L.K."/>
        </authorList>
    </citation>
    <scope>NUCLEOTIDE SEQUENCE [LARGE SCALE GENOMIC DNA]</scope>
    <source>
        <strain evidence="2 3">S2599</strain>
    </source>
</reference>
<evidence type="ECO:0000256" key="1">
    <source>
        <dbReference type="SAM" id="SignalP"/>
    </source>
</evidence>
<feature type="chain" id="PRO_5024309662" description="DUF2846 domain-containing protein" evidence="1">
    <location>
        <begin position="20"/>
        <end position="171"/>
    </location>
</feature>
<sequence length="171" mass="18524">MKQVWLLLSILILSGCATTHSPIPDNYNGPTSTIGSTDKRHSASKADMFFLYKVNGKLIDNSLGASRSATYGQGFSLTTSHITTAVPSSEPITLTLMGRTVYAAPVQTLSGTVYEITGDLTFTPAPDVRYVVKGTLGADYSAVWVEEIETGKIIKSKIETYENTELGFFEK</sequence>
<reference evidence="3" key="2">
    <citation type="submission" date="2019-06" db="EMBL/GenBank/DDBJ databases">
        <title>Co-occurence of chitin degradation, pigmentation and bioactivity in marine Pseudoalteromonas.</title>
        <authorList>
            <person name="Sonnenschein E.C."/>
            <person name="Bech P.K."/>
        </authorList>
    </citation>
    <scope>NUCLEOTIDE SEQUENCE [LARGE SCALE GENOMIC DNA]</scope>
    <source>
        <strain evidence="3">S2599</strain>
    </source>
</reference>
<proteinExistence type="predicted"/>
<gene>
    <name evidence="2" type="ORF">CWB98_12230</name>
</gene>
<accession>A0A5S3WZX6</accession>
<dbReference type="OrthoDB" id="8723891at2"/>
<organism evidence="2 3">
    <name type="scientific">Pseudoalteromonas rubra</name>
    <dbReference type="NCBI Taxonomy" id="43658"/>
    <lineage>
        <taxon>Bacteria</taxon>
        <taxon>Pseudomonadati</taxon>
        <taxon>Pseudomonadota</taxon>
        <taxon>Gammaproteobacteria</taxon>
        <taxon>Alteromonadales</taxon>
        <taxon>Pseudoalteromonadaceae</taxon>
        <taxon>Pseudoalteromonas</taxon>
    </lineage>
</organism>